<evidence type="ECO:0000313" key="3">
    <source>
        <dbReference type="Proteomes" id="UP001596091"/>
    </source>
</evidence>
<dbReference type="SUPFAM" id="SSF46785">
    <property type="entry name" value="Winged helix' DNA-binding domain"/>
    <property type="match status" value="1"/>
</dbReference>
<sequence>MRDAKASSLPVSDLKKHVGFWLRFVSNHVSHAFARKLQASGVTVAEWLVMREMLDEEETSPGMLAERISMTRGGVSKLVDRLVGKGLITRTGRTDDRRFQSIALTPKGRRLVPQLAALADQNDEEFFSPLSARERDALLASMKKLVQAHGLQTMPTE</sequence>
<dbReference type="PANTHER" id="PTHR33164">
    <property type="entry name" value="TRANSCRIPTIONAL REGULATOR, MARR FAMILY"/>
    <property type="match status" value="1"/>
</dbReference>
<comment type="caution">
    <text evidence="2">The sequence shown here is derived from an EMBL/GenBank/DDBJ whole genome shotgun (WGS) entry which is preliminary data.</text>
</comment>
<accession>A0ABW1EHA5</accession>
<dbReference type="InterPro" id="IPR000835">
    <property type="entry name" value="HTH_MarR-typ"/>
</dbReference>
<gene>
    <name evidence="2" type="ORF">ACFPT7_13035</name>
</gene>
<proteinExistence type="predicted"/>
<name>A0ABW1EHA5_9BACT</name>
<dbReference type="RefSeq" id="WP_263339810.1">
    <property type="nucleotide sequence ID" value="NZ_JAGSYH010000005.1"/>
</dbReference>
<dbReference type="EMBL" id="JBHSPH010000003">
    <property type="protein sequence ID" value="MFC5863222.1"/>
    <property type="molecule type" value="Genomic_DNA"/>
</dbReference>
<evidence type="ECO:0000313" key="2">
    <source>
        <dbReference type="EMBL" id="MFC5863222.1"/>
    </source>
</evidence>
<dbReference type="PANTHER" id="PTHR33164:SF43">
    <property type="entry name" value="HTH-TYPE TRANSCRIPTIONAL REPRESSOR YETL"/>
    <property type="match status" value="1"/>
</dbReference>
<dbReference type="InterPro" id="IPR036390">
    <property type="entry name" value="WH_DNA-bd_sf"/>
</dbReference>
<dbReference type="PRINTS" id="PR00598">
    <property type="entry name" value="HTHMARR"/>
</dbReference>
<keyword evidence="3" id="KW-1185">Reference proteome</keyword>
<dbReference type="Gene3D" id="1.10.10.10">
    <property type="entry name" value="Winged helix-like DNA-binding domain superfamily/Winged helix DNA-binding domain"/>
    <property type="match status" value="1"/>
</dbReference>
<dbReference type="Pfam" id="PF12802">
    <property type="entry name" value="MarR_2"/>
    <property type="match status" value="1"/>
</dbReference>
<evidence type="ECO:0000259" key="1">
    <source>
        <dbReference type="PROSITE" id="PS50995"/>
    </source>
</evidence>
<dbReference type="InterPro" id="IPR039422">
    <property type="entry name" value="MarR/SlyA-like"/>
</dbReference>
<reference evidence="3" key="1">
    <citation type="journal article" date="2019" name="Int. J. Syst. Evol. Microbiol.">
        <title>The Global Catalogue of Microorganisms (GCM) 10K type strain sequencing project: providing services to taxonomists for standard genome sequencing and annotation.</title>
        <authorList>
            <consortium name="The Broad Institute Genomics Platform"/>
            <consortium name="The Broad Institute Genome Sequencing Center for Infectious Disease"/>
            <person name="Wu L."/>
            <person name="Ma J."/>
        </authorList>
    </citation>
    <scope>NUCLEOTIDE SEQUENCE [LARGE SCALE GENOMIC DNA]</scope>
    <source>
        <strain evidence="3">JCM 4087</strain>
    </source>
</reference>
<protein>
    <submittedName>
        <fullName evidence="2">MarR family winged helix-turn-helix transcriptional regulator</fullName>
    </submittedName>
</protein>
<dbReference type="Proteomes" id="UP001596091">
    <property type="component" value="Unassembled WGS sequence"/>
</dbReference>
<organism evidence="2 3">
    <name type="scientific">Acidicapsa dinghuensis</name>
    <dbReference type="NCBI Taxonomy" id="2218256"/>
    <lineage>
        <taxon>Bacteria</taxon>
        <taxon>Pseudomonadati</taxon>
        <taxon>Acidobacteriota</taxon>
        <taxon>Terriglobia</taxon>
        <taxon>Terriglobales</taxon>
        <taxon>Acidobacteriaceae</taxon>
        <taxon>Acidicapsa</taxon>
    </lineage>
</organism>
<feature type="domain" description="HTH marR-type" evidence="1">
    <location>
        <begin position="1"/>
        <end position="147"/>
    </location>
</feature>
<dbReference type="SMART" id="SM00347">
    <property type="entry name" value="HTH_MARR"/>
    <property type="match status" value="1"/>
</dbReference>
<dbReference type="PROSITE" id="PS50995">
    <property type="entry name" value="HTH_MARR_2"/>
    <property type="match status" value="1"/>
</dbReference>
<dbReference type="InterPro" id="IPR036388">
    <property type="entry name" value="WH-like_DNA-bd_sf"/>
</dbReference>